<keyword evidence="8 11" id="KW-0472">Membrane</keyword>
<dbReference type="InterPro" id="IPR031381">
    <property type="entry name" value="YtcA"/>
</dbReference>
<evidence type="ECO:0000256" key="9">
    <source>
        <dbReference type="ARBA" id="ARBA00023139"/>
    </source>
</evidence>
<evidence type="ECO:0000256" key="11">
    <source>
        <dbReference type="SAM" id="Phobius"/>
    </source>
</evidence>
<feature type="transmembrane region" description="Helical" evidence="11">
    <location>
        <begin position="69"/>
        <end position="89"/>
    </location>
</feature>
<evidence type="ECO:0000256" key="5">
    <source>
        <dbReference type="ARBA" id="ARBA00022692"/>
    </source>
</evidence>
<accession>A0ABW1VRZ0</accession>
<comment type="caution">
    <text evidence="12">The sequence shown here is derived from an EMBL/GenBank/DDBJ whole genome shotgun (WGS) entry which is preliminary data.</text>
</comment>
<protein>
    <recommendedName>
        <fullName evidence="3">Uncharacterized protein YtcA</fullName>
    </recommendedName>
</protein>
<dbReference type="EMBL" id="JBHSUC010000024">
    <property type="protein sequence ID" value="MFC6363298.1"/>
    <property type="molecule type" value="Genomic_DNA"/>
</dbReference>
<evidence type="ECO:0000256" key="8">
    <source>
        <dbReference type="ARBA" id="ARBA00023136"/>
    </source>
</evidence>
<proteinExistence type="inferred from homology"/>
<reference evidence="13" key="1">
    <citation type="journal article" date="2019" name="Int. J. Syst. Evol. Microbiol.">
        <title>The Global Catalogue of Microorganisms (GCM) 10K type strain sequencing project: providing services to taxonomists for standard genome sequencing and annotation.</title>
        <authorList>
            <consortium name="The Broad Institute Genomics Platform"/>
            <consortium name="The Broad Institute Genome Sequencing Center for Infectious Disease"/>
            <person name="Wu L."/>
            <person name="Ma J."/>
        </authorList>
    </citation>
    <scope>NUCLEOTIDE SEQUENCE [LARGE SCALE GENOMIC DNA]</scope>
    <source>
        <strain evidence="13">CGMCC 4.1530</strain>
    </source>
</reference>
<keyword evidence="4" id="KW-1003">Cell membrane</keyword>
<sequence>MRRNYWISRAMMSGVCLLISGCSLSPAIPVLGASFPSWLFCLIGASVLLALFHVLVARKQWQEHFSPLVVSYSGLLFLFAVILWFLFFVN</sequence>
<organism evidence="12 13">
    <name type="scientific">Tatumella punctata</name>
    <dbReference type="NCBI Taxonomy" id="399969"/>
    <lineage>
        <taxon>Bacteria</taxon>
        <taxon>Pseudomonadati</taxon>
        <taxon>Pseudomonadota</taxon>
        <taxon>Gammaproteobacteria</taxon>
        <taxon>Enterobacterales</taxon>
        <taxon>Erwiniaceae</taxon>
        <taxon>Tatumella</taxon>
    </lineage>
</organism>
<keyword evidence="10 12" id="KW-0449">Lipoprotein</keyword>
<evidence type="ECO:0000256" key="4">
    <source>
        <dbReference type="ARBA" id="ARBA00022475"/>
    </source>
</evidence>
<evidence type="ECO:0000256" key="2">
    <source>
        <dbReference type="ARBA" id="ARBA00008208"/>
    </source>
</evidence>
<evidence type="ECO:0000256" key="10">
    <source>
        <dbReference type="ARBA" id="ARBA00023288"/>
    </source>
</evidence>
<evidence type="ECO:0000313" key="12">
    <source>
        <dbReference type="EMBL" id="MFC6363298.1"/>
    </source>
</evidence>
<evidence type="ECO:0000256" key="3">
    <source>
        <dbReference type="ARBA" id="ARBA00021237"/>
    </source>
</evidence>
<gene>
    <name evidence="12" type="ORF">ACFP73_14590</name>
</gene>
<dbReference type="Proteomes" id="UP001596215">
    <property type="component" value="Unassembled WGS sequence"/>
</dbReference>
<dbReference type="RefSeq" id="WP_212708574.1">
    <property type="nucleotide sequence ID" value="NZ_BAAAFW010000057.1"/>
</dbReference>
<name>A0ABW1VRZ0_9GAMM</name>
<keyword evidence="5 11" id="KW-0812">Transmembrane</keyword>
<dbReference type="Pfam" id="PF17090">
    <property type="entry name" value="Ytca"/>
    <property type="match status" value="1"/>
</dbReference>
<comment type="subcellular location">
    <subcellularLocation>
        <location evidence="1">Membrane</location>
        <topology evidence="1">Multi-pass membrane protein</topology>
    </subcellularLocation>
</comment>
<evidence type="ECO:0000313" key="13">
    <source>
        <dbReference type="Proteomes" id="UP001596215"/>
    </source>
</evidence>
<dbReference type="PROSITE" id="PS51257">
    <property type="entry name" value="PROKAR_LIPOPROTEIN"/>
    <property type="match status" value="1"/>
</dbReference>
<keyword evidence="13" id="KW-1185">Reference proteome</keyword>
<keyword evidence="9" id="KW-0564">Palmitate</keyword>
<comment type="similarity">
    <text evidence="2">Belongs to the YtcA family.</text>
</comment>
<feature type="transmembrane region" description="Helical" evidence="11">
    <location>
        <begin position="37"/>
        <end position="57"/>
    </location>
</feature>
<evidence type="ECO:0000256" key="6">
    <source>
        <dbReference type="ARBA" id="ARBA00022729"/>
    </source>
</evidence>
<keyword evidence="7 11" id="KW-1133">Transmembrane helix</keyword>
<keyword evidence="6" id="KW-0732">Signal</keyword>
<evidence type="ECO:0000256" key="1">
    <source>
        <dbReference type="ARBA" id="ARBA00004141"/>
    </source>
</evidence>
<evidence type="ECO:0000256" key="7">
    <source>
        <dbReference type="ARBA" id="ARBA00022989"/>
    </source>
</evidence>